<evidence type="ECO:0000313" key="4">
    <source>
        <dbReference type="EMBL" id="MCU7617638.1"/>
    </source>
</evidence>
<accession>A0ABT2W611</accession>
<dbReference type="InterPro" id="IPR026444">
    <property type="entry name" value="Secre_tail"/>
</dbReference>
<evidence type="ECO:0000259" key="3">
    <source>
        <dbReference type="Pfam" id="PF18962"/>
    </source>
</evidence>
<dbReference type="RefSeq" id="WP_263003072.1">
    <property type="nucleotide sequence ID" value="NZ_JAOTEM010000002.1"/>
</dbReference>
<dbReference type="Proteomes" id="UP001208649">
    <property type="component" value="Unassembled WGS sequence"/>
</dbReference>
<proteinExistence type="predicted"/>
<reference evidence="5" key="1">
    <citation type="submission" date="2023-07" db="EMBL/GenBank/DDBJ databases">
        <title>Chryseobacterium sp. strain PBS4-4 Genome sequencing and assembly.</title>
        <authorList>
            <person name="Jung Y."/>
        </authorList>
    </citation>
    <scope>NUCLEOTIDE SEQUENCE [LARGE SCALE GENOMIC DNA]</scope>
    <source>
        <strain evidence="5">PBS4-4</strain>
    </source>
</reference>
<name>A0ABT2W611_9FLAO</name>
<comment type="caution">
    <text evidence="4">The sequence shown here is derived from an EMBL/GenBank/DDBJ whole genome shotgun (WGS) entry which is preliminary data.</text>
</comment>
<organism evidence="4 5">
    <name type="scientific">Chryseobacterium edaphi</name>
    <dbReference type="NCBI Taxonomy" id="2976532"/>
    <lineage>
        <taxon>Bacteria</taxon>
        <taxon>Pseudomonadati</taxon>
        <taxon>Bacteroidota</taxon>
        <taxon>Flavobacteriia</taxon>
        <taxon>Flavobacteriales</taxon>
        <taxon>Weeksellaceae</taxon>
        <taxon>Chryseobacterium group</taxon>
        <taxon>Chryseobacterium</taxon>
    </lineage>
</organism>
<feature type="chain" id="PRO_5047254753" evidence="2">
    <location>
        <begin position="22"/>
        <end position="159"/>
    </location>
</feature>
<dbReference type="EMBL" id="JAOTEM010000002">
    <property type="protein sequence ID" value="MCU7617638.1"/>
    <property type="molecule type" value="Genomic_DNA"/>
</dbReference>
<feature type="domain" description="Secretion system C-terminal sorting" evidence="3">
    <location>
        <begin position="85"/>
        <end position="154"/>
    </location>
</feature>
<dbReference type="NCBIfam" id="TIGR04183">
    <property type="entry name" value="Por_Secre_tail"/>
    <property type="match status" value="1"/>
</dbReference>
<evidence type="ECO:0000256" key="2">
    <source>
        <dbReference type="SAM" id="SignalP"/>
    </source>
</evidence>
<evidence type="ECO:0000313" key="5">
    <source>
        <dbReference type="Proteomes" id="UP001208649"/>
    </source>
</evidence>
<keyword evidence="1 2" id="KW-0732">Signal</keyword>
<sequence length="159" mass="17974">MKRIFIYSFFLIFSSLSEVNAQKALLATGSNATGGNGSVSYSVGQIDFTSKGTNNQIMEGVQQAYEIMTLSTTETAGTDKKDILLYPNPFKDFLFVDFTTNDYRNSEFQLFDSSGKLLKQDKIKESKSEFNFSELPSAMYIFRINQNGKNIKTFKIIKK</sequence>
<feature type="signal peptide" evidence="2">
    <location>
        <begin position="1"/>
        <end position="21"/>
    </location>
</feature>
<dbReference type="Pfam" id="PF18962">
    <property type="entry name" value="Por_Secre_tail"/>
    <property type="match status" value="1"/>
</dbReference>
<keyword evidence="5" id="KW-1185">Reference proteome</keyword>
<evidence type="ECO:0000256" key="1">
    <source>
        <dbReference type="ARBA" id="ARBA00022729"/>
    </source>
</evidence>
<protein>
    <submittedName>
        <fullName evidence="4">T9SS type A sorting domain-containing protein</fullName>
    </submittedName>
</protein>
<gene>
    <name evidence="4" type="ORF">NZ698_10555</name>
</gene>